<keyword evidence="1" id="KW-1133">Transmembrane helix</keyword>
<evidence type="ECO:0000256" key="1">
    <source>
        <dbReference type="SAM" id="Phobius"/>
    </source>
</evidence>
<reference evidence="2" key="1">
    <citation type="submission" date="2020-11" db="EMBL/GenBank/DDBJ databases">
        <authorList>
            <person name="Tran Van P."/>
        </authorList>
    </citation>
    <scope>NUCLEOTIDE SEQUENCE</scope>
</reference>
<accession>A0A7R9Q2V2</accession>
<keyword evidence="1" id="KW-0812">Transmembrane</keyword>
<evidence type="ECO:0000313" key="2">
    <source>
        <dbReference type="EMBL" id="CAD7630170.1"/>
    </source>
</evidence>
<keyword evidence="1" id="KW-0472">Membrane</keyword>
<dbReference type="Proteomes" id="UP000759131">
    <property type="component" value="Unassembled WGS sequence"/>
</dbReference>
<dbReference type="EMBL" id="CAJPIZ010007794">
    <property type="protein sequence ID" value="CAG2110600.1"/>
    <property type="molecule type" value="Genomic_DNA"/>
</dbReference>
<dbReference type="AlphaFoldDB" id="A0A7R9Q2V2"/>
<feature type="transmembrane region" description="Helical" evidence="1">
    <location>
        <begin position="15"/>
        <end position="37"/>
    </location>
</feature>
<dbReference type="EMBL" id="OC862369">
    <property type="protein sequence ID" value="CAD7630170.1"/>
    <property type="molecule type" value="Genomic_DNA"/>
</dbReference>
<gene>
    <name evidence="2" type="ORF">OSB1V03_LOCUS10583</name>
</gene>
<keyword evidence="3" id="KW-1185">Reference proteome</keyword>
<sequence>MYHLYYKYGVDTVEAMVAVTVAGMAVMAGVVMAEAMVDTEVVADMAVAMDTAVNQMIMD</sequence>
<proteinExistence type="predicted"/>
<name>A0A7R9Q2V2_9ACAR</name>
<organism evidence="2">
    <name type="scientific">Medioppia subpectinata</name>
    <dbReference type="NCBI Taxonomy" id="1979941"/>
    <lineage>
        <taxon>Eukaryota</taxon>
        <taxon>Metazoa</taxon>
        <taxon>Ecdysozoa</taxon>
        <taxon>Arthropoda</taxon>
        <taxon>Chelicerata</taxon>
        <taxon>Arachnida</taxon>
        <taxon>Acari</taxon>
        <taxon>Acariformes</taxon>
        <taxon>Sarcoptiformes</taxon>
        <taxon>Oribatida</taxon>
        <taxon>Brachypylina</taxon>
        <taxon>Oppioidea</taxon>
        <taxon>Oppiidae</taxon>
        <taxon>Medioppia</taxon>
    </lineage>
</organism>
<evidence type="ECO:0000313" key="3">
    <source>
        <dbReference type="Proteomes" id="UP000759131"/>
    </source>
</evidence>
<protein>
    <submittedName>
        <fullName evidence="2">Uncharacterized protein</fullName>
    </submittedName>
</protein>